<dbReference type="InterPro" id="IPR007527">
    <property type="entry name" value="Znf_SWIM"/>
</dbReference>
<dbReference type="PANTHER" id="PTHR31669">
    <property type="entry name" value="PROTEIN FAR1-RELATED SEQUENCE 10-RELATED"/>
    <property type="match status" value="1"/>
</dbReference>
<dbReference type="InterPro" id="IPR004330">
    <property type="entry name" value="FAR1_DNA_bnd_dom"/>
</dbReference>
<dbReference type="SUPFAM" id="SSF101148">
    <property type="entry name" value="Plant invertase/pectin methylesterase inhibitor"/>
    <property type="match status" value="1"/>
</dbReference>
<evidence type="ECO:0000256" key="5">
    <source>
        <dbReference type="PROSITE-ProRule" id="PRU00325"/>
    </source>
</evidence>
<dbReference type="GO" id="GO:0003676">
    <property type="term" value="F:nucleic acid binding"/>
    <property type="evidence" value="ECO:0007669"/>
    <property type="project" value="InterPro"/>
</dbReference>
<feature type="region of interest" description="Disordered" evidence="6">
    <location>
        <begin position="1515"/>
        <end position="1615"/>
    </location>
</feature>
<dbReference type="CDD" id="cd15800">
    <property type="entry name" value="PMEI-like_2"/>
    <property type="match status" value="1"/>
</dbReference>
<dbReference type="SMART" id="SM00575">
    <property type="entry name" value="ZnF_PMZ"/>
    <property type="match status" value="1"/>
</dbReference>
<dbReference type="SMART" id="SM00343">
    <property type="entry name" value="ZnF_C2HC"/>
    <property type="match status" value="3"/>
</dbReference>
<dbReference type="PANTHER" id="PTHR31669:SF217">
    <property type="entry name" value="PROTEIN FAR1-RELATED SEQUENCE"/>
    <property type="match status" value="1"/>
</dbReference>
<feature type="compositionally biased region" description="Basic and acidic residues" evidence="6">
    <location>
        <begin position="184"/>
        <end position="239"/>
    </location>
</feature>
<accession>A0AAD8WB54</accession>
<evidence type="ECO:0000259" key="7">
    <source>
        <dbReference type="PROSITE" id="PS50966"/>
    </source>
</evidence>
<feature type="region of interest" description="Disordered" evidence="6">
    <location>
        <begin position="1805"/>
        <end position="1842"/>
    </location>
</feature>
<dbReference type="Pfam" id="PF04434">
    <property type="entry name" value="SWIM"/>
    <property type="match status" value="1"/>
</dbReference>
<feature type="region of interest" description="Disordered" evidence="6">
    <location>
        <begin position="681"/>
        <end position="704"/>
    </location>
</feature>
<dbReference type="InterPro" id="IPR001878">
    <property type="entry name" value="Znf_CCHC"/>
</dbReference>
<keyword evidence="3 5" id="KW-0863">Zinc-finger</keyword>
<evidence type="ECO:0000256" key="2">
    <source>
        <dbReference type="ARBA" id="ARBA00022723"/>
    </source>
</evidence>
<dbReference type="Gene3D" id="1.20.140.40">
    <property type="entry name" value="Invertase/pectin methylesterase inhibitor family protein"/>
    <property type="match status" value="1"/>
</dbReference>
<evidence type="ECO:0000256" key="1">
    <source>
        <dbReference type="ARBA" id="ARBA00005889"/>
    </source>
</evidence>
<dbReference type="GO" id="GO:0004857">
    <property type="term" value="F:enzyme inhibitor activity"/>
    <property type="evidence" value="ECO:0007669"/>
    <property type="project" value="InterPro"/>
</dbReference>
<feature type="domain" description="SWIM-type" evidence="7">
    <location>
        <begin position="1403"/>
        <end position="1439"/>
    </location>
</feature>
<dbReference type="Pfam" id="PF03101">
    <property type="entry name" value="FAR1"/>
    <property type="match status" value="1"/>
</dbReference>
<feature type="compositionally biased region" description="Basic and acidic residues" evidence="6">
    <location>
        <begin position="1604"/>
        <end position="1613"/>
    </location>
</feature>
<feature type="region of interest" description="Disordered" evidence="6">
    <location>
        <begin position="184"/>
        <end position="515"/>
    </location>
</feature>
<dbReference type="GO" id="GO:0006355">
    <property type="term" value="P:regulation of DNA-templated transcription"/>
    <property type="evidence" value="ECO:0007669"/>
    <property type="project" value="InterPro"/>
</dbReference>
<reference evidence="8" key="1">
    <citation type="submission" date="2023-07" db="EMBL/GenBank/DDBJ databases">
        <title>A chromosome-level genome assembly of Lolium multiflorum.</title>
        <authorList>
            <person name="Chen Y."/>
            <person name="Copetti D."/>
            <person name="Kolliker R."/>
            <person name="Studer B."/>
        </authorList>
    </citation>
    <scope>NUCLEOTIDE SEQUENCE</scope>
    <source>
        <strain evidence="8">02402/16</strain>
        <tissue evidence="8">Leaf</tissue>
    </source>
</reference>
<dbReference type="InterPro" id="IPR035513">
    <property type="entry name" value="Invertase/methylesterase_inhib"/>
</dbReference>
<dbReference type="Pfam" id="PF10551">
    <property type="entry name" value="MULE"/>
    <property type="match status" value="1"/>
</dbReference>
<dbReference type="InterPro" id="IPR006564">
    <property type="entry name" value="Znf_PMZ"/>
</dbReference>
<feature type="compositionally biased region" description="Basic and acidic residues" evidence="6">
    <location>
        <begin position="276"/>
        <end position="293"/>
    </location>
</feature>
<feature type="region of interest" description="Disordered" evidence="6">
    <location>
        <begin position="735"/>
        <end position="871"/>
    </location>
</feature>
<feature type="compositionally biased region" description="Polar residues" evidence="6">
    <location>
        <begin position="1808"/>
        <end position="1817"/>
    </location>
</feature>
<dbReference type="GO" id="GO:0008270">
    <property type="term" value="F:zinc ion binding"/>
    <property type="evidence" value="ECO:0007669"/>
    <property type="project" value="UniProtKB-KW"/>
</dbReference>
<evidence type="ECO:0000256" key="3">
    <source>
        <dbReference type="ARBA" id="ARBA00022771"/>
    </source>
</evidence>
<name>A0AAD8WB54_LOLMU</name>
<feature type="compositionally biased region" description="Basic and acidic residues" evidence="6">
    <location>
        <begin position="1551"/>
        <end position="1560"/>
    </location>
</feature>
<comment type="caution">
    <text evidence="8">The sequence shown here is derived from an EMBL/GenBank/DDBJ whole genome shotgun (WGS) entry which is preliminary data.</text>
</comment>
<proteinExistence type="inferred from homology"/>
<feature type="compositionally biased region" description="Acidic residues" evidence="6">
    <location>
        <begin position="1517"/>
        <end position="1541"/>
    </location>
</feature>
<evidence type="ECO:0000313" key="9">
    <source>
        <dbReference type="Proteomes" id="UP001231189"/>
    </source>
</evidence>
<feature type="compositionally biased region" description="Basic and acidic residues" evidence="6">
    <location>
        <begin position="308"/>
        <end position="327"/>
    </location>
</feature>
<dbReference type="Pfam" id="PF04043">
    <property type="entry name" value="PMEI"/>
    <property type="match status" value="1"/>
</dbReference>
<gene>
    <name evidence="8" type="ORF">QYE76_065569</name>
</gene>
<feature type="compositionally biased region" description="Basic and acidic residues" evidence="6">
    <location>
        <begin position="1713"/>
        <end position="1722"/>
    </location>
</feature>
<dbReference type="InterPro" id="IPR031052">
    <property type="entry name" value="FHY3/FAR1"/>
</dbReference>
<keyword evidence="4" id="KW-0862">Zinc</keyword>
<keyword evidence="2" id="KW-0479">Metal-binding</keyword>
<comment type="similarity">
    <text evidence="1">Belongs to the FHY3/FAR1 family.</text>
</comment>
<feature type="compositionally biased region" description="Basic and acidic residues" evidence="6">
    <location>
        <begin position="1818"/>
        <end position="1828"/>
    </location>
</feature>
<evidence type="ECO:0000256" key="6">
    <source>
        <dbReference type="SAM" id="MobiDB-lite"/>
    </source>
</evidence>
<dbReference type="SMART" id="SM00856">
    <property type="entry name" value="PMEI"/>
    <property type="match status" value="1"/>
</dbReference>
<organism evidence="8 9">
    <name type="scientific">Lolium multiflorum</name>
    <name type="common">Italian ryegrass</name>
    <name type="synonym">Lolium perenne subsp. multiflorum</name>
    <dbReference type="NCBI Taxonomy" id="4521"/>
    <lineage>
        <taxon>Eukaryota</taxon>
        <taxon>Viridiplantae</taxon>
        <taxon>Streptophyta</taxon>
        <taxon>Embryophyta</taxon>
        <taxon>Tracheophyta</taxon>
        <taxon>Spermatophyta</taxon>
        <taxon>Magnoliopsida</taxon>
        <taxon>Liliopsida</taxon>
        <taxon>Poales</taxon>
        <taxon>Poaceae</taxon>
        <taxon>BOP clade</taxon>
        <taxon>Pooideae</taxon>
        <taxon>Poodae</taxon>
        <taxon>Poeae</taxon>
        <taxon>Poeae Chloroplast Group 2 (Poeae type)</taxon>
        <taxon>Loliodinae</taxon>
        <taxon>Loliinae</taxon>
        <taxon>Lolium</taxon>
    </lineage>
</organism>
<protein>
    <recommendedName>
        <fullName evidence="7">SWIM-type domain-containing protein</fullName>
    </recommendedName>
</protein>
<dbReference type="Gene3D" id="4.10.60.10">
    <property type="entry name" value="Zinc finger, CCHC-type"/>
    <property type="match status" value="1"/>
</dbReference>
<feature type="compositionally biased region" description="Polar residues" evidence="6">
    <location>
        <begin position="681"/>
        <end position="690"/>
    </location>
</feature>
<feature type="compositionally biased region" description="Polar residues" evidence="6">
    <location>
        <begin position="822"/>
        <end position="844"/>
    </location>
</feature>
<feature type="compositionally biased region" description="Acidic residues" evidence="6">
    <location>
        <begin position="1676"/>
        <end position="1712"/>
    </location>
</feature>
<sequence>MAKTRATSRFPPNTASHMLTLPVQIPMLSSGLQCKLFPAPHHHPVRMITMRTQLAPALLLLLVLLAAAAPLVPALTPQEIRHRRLNGGNKLYVMSADPAAYAGEKTSAPESKEAAPKDAVQKTSYVMGAGVEPKPESKSDEKVLEAKINAEVKQMRKEAAHDDAVAEKNDEKILEAKINAEVKQMRKEAAHDDAVAEKKAKEFKSKPKNTTDDAEDHAKEKKSESKLDYSVDADGEKKEKKSKNKDDDDDEKKEKKSKSKSEDDDDDEKKEKKSKSKSDDYTDDTEKKVKDKDKDEDDDEKKEKKSKSKEDDSEEKKEKKSKEKNKDEDFDAVPIETKADESMPAADTPDGYATPAKKTPPRLPAAANGYQAPTTTMSAADTPDGFLPPKIAAADTPDGYAAPTTMSAADTPDGYVTPSKAKPAMSATDSPDGYVTPSKAKPAMSATDSPDGYVTPSKPKPAMSATDSPDGYVTPSKPKPAMSATDSPDGYVPATDSPDGNVPASDSPDGYAVPFKKPKLDVQSFEEMVPRPVLDMLSPVVKSLCAKTRFPYTCEMSIAKLPETTVVPARQKDGLGVLNLAIDAVRAKIMEATKAAKDMTADPRVDQITKSAIKDCITLYDDVKTSYDTGLAALKRGDKSTATTAFDSARTYVDTCDNGFLDRPALKPVIAGQEKILAELSSNGKESGTGSDDEIISWSGPKKPPMTPICCDEPVSFIQPVFRNPKRKTNAAAVERNFNQKIQEQDDMDNSKRKRDTTTSTDDDEDIMCWSGPPKKPRSPIKCTEEIFASNATFRQPRKRQSTSTSTTTTAGSNDVNRDSGQKSSSSNDASEQQRSYGDGQSDNIHQDRRGTQSSHMPPRDPLCHVPKVTPPCPIVPDDRATPAELRTYTHAADLDPDLIPSIGQEFSTFKDAYVFYNTYAKHTGFGIRKGQHNKSRRYLRCVREGAHRQSVNEEDRQRDKMTKRTGCKAFMRLKERSDGTCIVKDITLQHNHTLLLSPSMLVFMRSHKKVDPTLKGLVKDLQFSNIKHVNIMGLLTRLHGGRDKIGCHNRDILNMKAENTRKESMNEVQNMFKFFEDMKKENENFFYDYKVDDENRLENVFWSNASSRAAYADFGDCITFDTTYKSNKHHLPLAVFVGVNNHLQSTIFGVALMGNESEESFKWVFSRFLECMGGKQPICILTDQCPAMAKAIPKIFKRTLHKFCRWHIMNKHKDPLKKLYKLFPDLKDKLTAILNHPLMPSEFEDAWKALIEEYNLHDINVMINLWAERKLWISAYWKEVFCARMTSTQRSESMNFVLKRGFVTERDNLHIFAKQVNNCIQARHEAENAEANASTGTRKTVTRYGFEAQVMDKYTRAVYSVFRERQYHSTAFRIKTSQDNPNIYLVHHYNQSKEFAWSRHEFRVLADEVEGRYECECKLWEHTGLFCHHVIAVFEHLRLDEIPSKYILQRYTKDAVTNPDYNRRDYRTTTDDGTSIEYRRTILYSEAVKIINKGCTSEAKFQIALSAFRDANTNLDNEDAEPENNEDAEMENNEDAEMENNEQSSNQENTTRETGEHNDIPQTEDNDPYADIQPPLLAITKGSKTTDAARRNGKCKPPAPARPEPELDEYGRPKGTRLCGTCNKINGHNSRTCKARQLAKTLLETHKKVYGPTASSANIKVRIRNLLARQHIPENDEEEKLDTDEGECFEDETDDEEYEQEDEDEEITEQEDTQKTPDVESKLQNLNKTGGQRKCSVCNLRLGHYASTCPNREKILQQQIVERQKSDSAIVKPQGVKVCSSCNKIRGHNSRTCARRQLEEQLLHLQSTENDSNTMQDRSKEKNKEKTQTTPATIRRSTRKR</sequence>
<keyword evidence="9" id="KW-1185">Reference proteome</keyword>
<dbReference type="Proteomes" id="UP001231189">
    <property type="component" value="Unassembled WGS sequence"/>
</dbReference>
<dbReference type="NCBIfam" id="TIGR01614">
    <property type="entry name" value="PME_inhib"/>
    <property type="match status" value="1"/>
</dbReference>
<evidence type="ECO:0000313" key="8">
    <source>
        <dbReference type="EMBL" id="KAK1647764.1"/>
    </source>
</evidence>
<dbReference type="EMBL" id="JAUUTY010000004">
    <property type="protein sequence ID" value="KAK1647764.1"/>
    <property type="molecule type" value="Genomic_DNA"/>
</dbReference>
<dbReference type="InterPro" id="IPR006501">
    <property type="entry name" value="Pectinesterase_inhib_dom"/>
</dbReference>
<dbReference type="InterPro" id="IPR018289">
    <property type="entry name" value="MULE_transposase_dom"/>
</dbReference>
<feature type="region of interest" description="Disordered" evidence="6">
    <location>
        <begin position="1671"/>
        <end position="1727"/>
    </location>
</feature>
<dbReference type="PROSITE" id="PS50966">
    <property type="entry name" value="ZF_SWIM"/>
    <property type="match status" value="1"/>
</dbReference>
<evidence type="ECO:0000256" key="4">
    <source>
        <dbReference type="ARBA" id="ARBA00022833"/>
    </source>
</evidence>